<sequence length="325" mass="37404">MNKVNKQMIGIVLTFLLSLMFLSACSSENQDNDELDGLFSQVDASNFDKDIIAEFEDGKITDEEFITFLSVQAFLYPDIPINEPDVQRQILEELILEKTVSPLVKETDWAEKQAEILLDELKSYYSEKELDYAYETLDITKEDIKETLVSMFTAKAHFRDQVSEDEKLEYYEEKSDELTIASFTHILVMTEDITSNGKIEEVRSEEKALKKADDLYDQLQDGADINELAASYTDDTGSVDTDGYYEDVYISDLVPEFRDAILEQEIGEIGEPVKTEYGYHILRVEDIEVTPFEEVIELITDELAYNKYADYFIDTLPDLIEEINL</sequence>
<dbReference type="InterPro" id="IPR000297">
    <property type="entry name" value="PPIase_PpiC"/>
</dbReference>
<keyword evidence="2" id="KW-0732">Signal</keyword>
<dbReference type="InterPro" id="IPR046357">
    <property type="entry name" value="PPIase_dom_sf"/>
</dbReference>
<dbReference type="PROSITE" id="PS51257">
    <property type="entry name" value="PROKAR_LIPOPROTEIN"/>
    <property type="match status" value="1"/>
</dbReference>
<organism evidence="4 5">
    <name type="scientific">Natranaerobius trueperi</name>
    <dbReference type="NCBI Taxonomy" id="759412"/>
    <lineage>
        <taxon>Bacteria</taxon>
        <taxon>Bacillati</taxon>
        <taxon>Bacillota</taxon>
        <taxon>Clostridia</taxon>
        <taxon>Natranaerobiales</taxon>
        <taxon>Natranaerobiaceae</taxon>
        <taxon>Natranaerobius</taxon>
    </lineage>
</organism>
<dbReference type="PROSITE" id="PS50198">
    <property type="entry name" value="PPIC_PPIASE_2"/>
    <property type="match status" value="1"/>
</dbReference>
<evidence type="ECO:0000256" key="2">
    <source>
        <dbReference type="SAM" id="SignalP"/>
    </source>
</evidence>
<dbReference type="PANTHER" id="PTHR47245">
    <property type="entry name" value="PEPTIDYLPROLYL ISOMERASE"/>
    <property type="match status" value="1"/>
</dbReference>
<dbReference type="Gene3D" id="3.10.50.40">
    <property type="match status" value="1"/>
</dbReference>
<accession>A0A226BXY4</accession>
<dbReference type="InterPro" id="IPR050245">
    <property type="entry name" value="PrsA_foldase"/>
</dbReference>
<dbReference type="SUPFAM" id="SSF54534">
    <property type="entry name" value="FKBP-like"/>
    <property type="match status" value="1"/>
</dbReference>
<dbReference type="GO" id="GO:0003755">
    <property type="term" value="F:peptidyl-prolyl cis-trans isomerase activity"/>
    <property type="evidence" value="ECO:0007669"/>
    <property type="project" value="UniProtKB-KW"/>
</dbReference>
<reference evidence="4 5" key="1">
    <citation type="submission" date="2017-06" db="EMBL/GenBank/DDBJ databases">
        <title>Draft Genome Sequence of Natranaerobius trueperi halophilic, alkalithermophilic bacteria from soda lakes.</title>
        <authorList>
            <person name="Zhao B."/>
        </authorList>
    </citation>
    <scope>NUCLEOTIDE SEQUENCE [LARGE SCALE GENOMIC DNA]</scope>
    <source>
        <strain evidence="4 5">DSM 18760</strain>
    </source>
</reference>
<protein>
    <recommendedName>
        <fullName evidence="3">PpiC domain-containing protein</fullName>
    </recommendedName>
</protein>
<evidence type="ECO:0000256" key="1">
    <source>
        <dbReference type="PROSITE-ProRule" id="PRU00278"/>
    </source>
</evidence>
<dbReference type="OrthoDB" id="14196at2"/>
<feature type="signal peptide" evidence="2">
    <location>
        <begin position="1"/>
        <end position="26"/>
    </location>
</feature>
<dbReference type="RefSeq" id="WP_089023480.1">
    <property type="nucleotide sequence ID" value="NZ_NIQC01000011.1"/>
</dbReference>
<evidence type="ECO:0000259" key="3">
    <source>
        <dbReference type="PROSITE" id="PS50198"/>
    </source>
</evidence>
<keyword evidence="5" id="KW-1185">Reference proteome</keyword>
<dbReference type="Pfam" id="PF13616">
    <property type="entry name" value="Rotamase_3"/>
    <property type="match status" value="1"/>
</dbReference>
<proteinExistence type="predicted"/>
<evidence type="ECO:0000313" key="5">
    <source>
        <dbReference type="Proteomes" id="UP000214588"/>
    </source>
</evidence>
<dbReference type="AlphaFoldDB" id="A0A226BXY4"/>
<feature type="domain" description="PpiC" evidence="3">
    <location>
        <begin position="185"/>
        <end position="286"/>
    </location>
</feature>
<comment type="caution">
    <text evidence="4">The sequence shown here is derived from an EMBL/GenBank/DDBJ whole genome shotgun (WGS) entry which is preliminary data.</text>
</comment>
<dbReference type="Proteomes" id="UP000214588">
    <property type="component" value="Unassembled WGS sequence"/>
</dbReference>
<evidence type="ECO:0000313" key="4">
    <source>
        <dbReference type="EMBL" id="OWZ83873.1"/>
    </source>
</evidence>
<keyword evidence="1" id="KW-0413">Isomerase</keyword>
<name>A0A226BXY4_9FIRM</name>
<dbReference type="PANTHER" id="PTHR47245:SF2">
    <property type="entry name" value="PEPTIDYL-PROLYL CIS-TRANS ISOMERASE HP_0175-RELATED"/>
    <property type="match status" value="1"/>
</dbReference>
<gene>
    <name evidence="4" type="ORF">CDO51_06465</name>
</gene>
<keyword evidence="1" id="KW-0697">Rotamase</keyword>
<dbReference type="EMBL" id="NIQC01000011">
    <property type="protein sequence ID" value="OWZ83873.1"/>
    <property type="molecule type" value="Genomic_DNA"/>
</dbReference>
<feature type="chain" id="PRO_5012759303" description="PpiC domain-containing protein" evidence="2">
    <location>
        <begin position="27"/>
        <end position="325"/>
    </location>
</feature>